<sequence length="90" mass="9664">MLYGSGRVAEAEEEWDTLQEAQDGLGAALYNKRVALDRIKGRWPPRATAALAAFLSLSDTGTAIGYRLQAETYTFPLSGIPPAKGPPTEP</sequence>
<accession>A0A6A0A659</accession>
<dbReference type="Proteomes" id="UP000485058">
    <property type="component" value="Unassembled WGS sequence"/>
</dbReference>
<feature type="non-terminal residue" evidence="1">
    <location>
        <position position="1"/>
    </location>
</feature>
<gene>
    <name evidence="1" type="ORF">HaLaN_26414</name>
</gene>
<evidence type="ECO:0000313" key="2">
    <source>
        <dbReference type="Proteomes" id="UP000485058"/>
    </source>
</evidence>
<reference evidence="1 2" key="1">
    <citation type="submission" date="2020-02" db="EMBL/GenBank/DDBJ databases">
        <title>Draft genome sequence of Haematococcus lacustris strain NIES-144.</title>
        <authorList>
            <person name="Morimoto D."/>
            <person name="Nakagawa S."/>
            <person name="Yoshida T."/>
            <person name="Sawayama S."/>
        </authorList>
    </citation>
    <scope>NUCLEOTIDE SEQUENCE [LARGE SCALE GENOMIC DNA]</scope>
    <source>
        <strain evidence="1 2">NIES-144</strain>
    </source>
</reference>
<evidence type="ECO:0000313" key="1">
    <source>
        <dbReference type="EMBL" id="GFH28005.1"/>
    </source>
</evidence>
<dbReference type="EMBL" id="BLLF01003705">
    <property type="protein sequence ID" value="GFH28005.1"/>
    <property type="molecule type" value="Genomic_DNA"/>
</dbReference>
<name>A0A6A0A659_HAELA</name>
<keyword evidence="2" id="KW-1185">Reference proteome</keyword>
<protein>
    <submittedName>
        <fullName evidence="1">TPR_REGION domain-containing protein</fullName>
    </submittedName>
</protein>
<comment type="caution">
    <text evidence="1">The sequence shown here is derived from an EMBL/GenBank/DDBJ whole genome shotgun (WGS) entry which is preliminary data.</text>
</comment>
<proteinExistence type="predicted"/>
<organism evidence="1 2">
    <name type="scientific">Haematococcus lacustris</name>
    <name type="common">Green alga</name>
    <name type="synonym">Haematococcus pluvialis</name>
    <dbReference type="NCBI Taxonomy" id="44745"/>
    <lineage>
        <taxon>Eukaryota</taxon>
        <taxon>Viridiplantae</taxon>
        <taxon>Chlorophyta</taxon>
        <taxon>core chlorophytes</taxon>
        <taxon>Chlorophyceae</taxon>
        <taxon>CS clade</taxon>
        <taxon>Chlamydomonadales</taxon>
        <taxon>Haematococcaceae</taxon>
        <taxon>Haematococcus</taxon>
    </lineage>
</organism>
<dbReference type="AlphaFoldDB" id="A0A6A0A659"/>